<accession>A0AAU0URZ3</accession>
<name>A0AAU0URZ3_9CAUD</name>
<reference evidence="1" key="1">
    <citation type="submission" date="2023-12" db="EMBL/GenBank/DDBJ databases">
        <title>Characterization of Burkholderia phage.</title>
        <authorList>
            <person name="Askoura M."/>
        </authorList>
    </citation>
    <scope>NUCLEOTIDE SEQUENCE</scope>
</reference>
<dbReference type="EMBL" id="PP058116">
    <property type="protein sequence ID" value="WRQ13145.1"/>
    <property type="molecule type" value="Genomic_DNA"/>
</dbReference>
<sequence>MLNTEPLHYAAHTFLAAHEGAHLDHDRAVLIDRCVAHLIDKALVSKREAEVATLQAYGERESRRCNAYVDVSLTTSHTVFIRDARNGMLRVFTVAELIDLVKTPALASVPVPSTRAMLANGLDDAAGTL</sequence>
<proteinExistence type="predicted"/>
<protein>
    <submittedName>
        <fullName evidence="1">Uncharacterized protein</fullName>
    </submittedName>
</protein>
<evidence type="ECO:0000313" key="1">
    <source>
        <dbReference type="EMBL" id="WRQ13145.1"/>
    </source>
</evidence>
<organism evidence="1">
    <name type="scientific">Burkholderia phage vB_BceM_CEP1</name>
    <dbReference type="NCBI Taxonomy" id="3113641"/>
    <lineage>
        <taxon>Viruses</taxon>
        <taxon>Duplodnaviria</taxon>
        <taxon>Heunggongvirae</taxon>
        <taxon>Uroviricota</taxon>
        <taxon>Caudoviricetes</taxon>
        <taxon>Peduoviridae</taxon>
        <taxon>Kisquattuordecimvirus</taxon>
    </lineage>
</organism>